<dbReference type="RefSeq" id="WP_111878666.1">
    <property type="nucleotide sequence ID" value="NZ_QLTA01000031.1"/>
</dbReference>
<organism evidence="8 9">
    <name type="scientific">Paracidovorax anthurii</name>
    <dbReference type="NCBI Taxonomy" id="78229"/>
    <lineage>
        <taxon>Bacteria</taxon>
        <taxon>Pseudomonadati</taxon>
        <taxon>Pseudomonadota</taxon>
        <taxon>Betaproteobacteria</taxon>
        <taxon>Burkholderiales</taxon>
        <taxon>Comamonadaceae</taxon>
        <taxon>Paracidovorax</taxon>
    </lineage>
</organism>
<reference evidence="8 9" key="1">
    <citation type="submission" date="2018-06" db="EMBL/GenBank/DDBJ databases">
        <title>Genomic Encyclopedia of Archaeal and Bacterial Type Strains, Phase II (KMG-II): from individual species to whole genera.</title>
        <authorList>
            <person name="Goeker M."/>
        </authorList>
    </citation>
    <scope>NUCLEOTIDE SEQUENCE [LARGE SCALE GENOMIC DNA]</scope>
    <source>
        <strain evidence="8 9">CFPB 3232</strain>
    </source>
</reference>
<evidence type="ECO:0000313" key="8">
    <source>
        <dbReference type="EMBL" id="RAR78355.1"/>
    </source>
</evidence>
<dbReference type="PANTHER" id="PTHR30024:SF48">
    <property type="entry name" value="ABC TRANSPORTER SUBSTRATE-BINDING PROTEIN"/>
    <property type="match status" value="1"/>
</dbReference>
<evidence type="ECO:0000313" key="9">
    <source>
        <dbReference type="Proteomes" id="UP000248856"/>
    </source>
</evidence>
<dbReference type="OrthoDB" id="286202at2"/>
<evidence type="ECO:0000256" key="1">
    <source>
        <dbReference type="ARBA" id="ARBA00010742"/>
    </source>
</evidence>
<sequence>MTPPRSTRLPAPSAPSAITHDPGRRALLRGLAVGAAAPGLLGTALAAPAPASAQDLSGVTLRVGTYKGLWRPLLGAAGQAGTPYRIEWRELNNGVLHIEALNGDALDLGSGSEIPALFAARQKAQVRFIAVTREDLHNQVTLARKDAPIHSIADLKGKRVGYVRATTAHYFLSRQLAEAGLSFSDITAVGLTPADGLSAFDRGDLDAWAIYGYNGQIARLRYGARVLKTGADYLSGNFPIYANARAVADPQRHAAIADLLQRLRRSYQWANAHYLDYARAQSAETRVPVGDLIELWNNRSTDYALRPVDDGVVAGHQRVADTFLQLGVLDGPAQVAPLWDRSFAAALAPNGVPA</sequence>
<evidence type="ECO:0000256" key="4">
    <source>
        <dbReference type="ARBA" id="ARBA00055538"/>
    </source>
</evidence>
<keyword evidence="3" id="KW-0732">Signal</keyword>
<evidence type="ECO:0000256" key="6">
    <source>
        <dbReference type="SAM" id="MobiDB-lite"/>
    </source>
</evidence>
<dbReference type="CDD" id="cd13558">
    <property type="entry name" value="PBP2_SsuA_like_2"/>
    <property type="match status" value="1"/>
</dbReference>
<dbReference type="EMBL" id="QLTA01000031">
    <property type="protein sequence ID" value="RAR78355.1"/>
    <property type="molecule type" value="Genomic_DNA"/>
</dbReference>
<dbReference type="PROSITE" id="PS51318">
    <property type="entry name" value="TAT"/>
    <property type="match status" value="1"/>
</dbReference>
<dbReference type="Gene3D" id="3.40.190.10">
    <property type="entry name" value="Periplasmic binding protein-like II"/>
    <property type="match status" value="2"/>
</dbReference>
<accession>A0A328YZU9</accession>
<feature type="region of interest" description="Disordered" evidence="6">
    <location>
        <begin position="1"/>
        <end position="20"/>
    </location>
</feature>
<proteinExistence type="inferred from homology"/>
<comment type="function">
    <text evidence="4">Part of a binding-protein-dependent transport system for aliphatic sulfonates. Putative binding protein.</text>
</comment>
<dbReference type="InterPro" id="IPR015168">
    <property type="entry name" value="SsuA/THI5"/>
</dbReference>
<dbReference type="SUPFAM" id="SSF53850">
    <property type="entry name" value="Periplasmic binding protein-like II"/>
    <property type="match status" value="1"/>
</dbReference>
<dbReference type="Pfam" id="PF09084">
    <property type="entry name" value="NMT1"/>
    <property type="match status" value="1"/>
</dbReference>
<dbReference type="InterPro" id="IPR006311">
    <property type="entry name" value="TAT_signal"/>
</dbReference>
<keyword evidence="9" id="KW-1185">Reference proteome</keyword>
<keyword evidence="2" id="KW-0813">Transport</keyword>
<dbReference type="SMART" id="SM00062">
    <property type="entry name" value="PBPb"/>
    <property type="match status" value="1"/>
</dbReference>
<evidence type="ECO:0000256" key="5">
    <source>
        <dbReference type="ARBA" id="ARBA00070228"/>
    </source>
</evidence>
<dbReference type="FunFam" id="3.40.190.10:FF:000050">
    <property type="entry name" value="Sulfonate ABC transporter substrate-binding protein"/>
    <property type="match status" value="1"/>
</dbReference>
<dbReference type="Proteomes" id="UP000248856">
    <property type="component" value="Unassembled WGS sequence"/>
</dbReference>
<dbReference type="InterPro" id="IPR001638">
    <property type="entry name" value="Solute-binding_3/MltF_N"/>
</dbReference>
<comment type="similarity">
    <text evidence="1">Belongs to the bacterial solute-binding protein SsuA/TauA family.</text>
</comment>
<evidence type="ECO:0000256" key="2">
    <source>
        <dbReference type="ARBA" id="ARBA00022448"/>
    </source>
</evidence>
<name>A0A328YZU9_9BURK</name>
<evidence type="ECO:0000259" key="7">
    <source>
        <dbReference type="SMART" id="SM00062"/>
    </source>
</evidence>
<comment type="caution">
    <text evidence="8">The sequence shown here is derived from an EMBL/GenBank/DDBJ whole genome shotgun (WGS) entry which is preliminary data.</text>
</comment>
<dbReference type="PANTHER" id="PTHR30024">
    <property type="entry name" value="ALIPHATIC SULFONATES-BINDING PROTEIN-RELATED"/>
    <property type="match status" value="1"/>
</dbReference>
<feature type="domain" description="Solute-binding protein family 3/N-terminal" evidence="7">
    <location>
        <begin position="60"/>
        <end position="273"/>
    </location>
</feature>
<gene>
    <name evidence="8" type="ORF">AX018_103139</name>
</gene>
<dbReference type="AlphaFoldDB" id="A0A328YZU9"/>
<protein>
    <recommendedName>
        <fullName evidence="5">Putative aliphatic sulfonates-binding protein</fullName>
    </recommendedName>
</protein>
<evidence type="ECO:0000256" key="3">
    <source>
        <dbReference type="ARBA" id="ARBA00022729"/>
    </source>
</evidence>